<organism evidence="1 2">
    <name type="scientific">Candidatus Daviesbacteria bacterium GW2011_GWC2_40_12</name>
    <dbReference type="NCBI Taxonomy" id="1618431"/>
    <lineage>
        <taxon>Bacteria</taxon>
        <taxon>Candidatus Daviesiibacteriota</taxon>
    </lineage>
</organism>
<reference evidence="1 2" key="1">
    <citation type="journal article" date="2015" name="Nature">
        <title>rRNA introns, odd ribosomes, and small enigmatic genomes across a large radiation of phyla.</title>
        <authorList>
            <person name="Brown C.T."/>
            <person name="Hug L.A."/>
            <person name="Thomas B.C."/>
            <person name="Sharon I."/>
            <person name="Castelle C.J."/>
            <person name="Singh A."/>
            <person name="Wilkins M.J."/>
            <person name="Williams K.H."/>
            <person name="Banfield J.F."/>
        </authorList>
    </citation>
    <scope>NUCLEOTIDE SEQUENCE [LARGE SCALE GENOMIC DNA]</scope>
</reference>
<comment type="caution">
    <text evidence="1">The sequence shown here is derived from an EMBL/GenBank/DDBJ whole genome shotgun (WGS) entry which is preliminary data.</text>
</comment>
<name>A0A0G0QNB4_9BACT</name>
<evidence type="ECO:0000313" key="1">
    <source>
        <dbReference type="EMBL" id="KKR41608.1"/>
    </source>
</evidence>
<evidence type="ECO:0000313" key="2">
    <source>
        <dbReference type="Proteomes" id="UP000034881"/>
    </source>
</evidence>
<dbReference type="InterPro" id="IPR010921">
    <property type="entry name" value="Trp_repressor/repl_initiator"/>
</dbReference>
<gene>
    <name evidence="1" type="ORF">UT77_C0009G0066</name>
</gene>
<evidence type="ECO:0008006" key="3">
    <source>
        <dbReference type="Google" id="ProtNLM"/>
    </source>
</evidence>
<dbReference type="GO" id="GO:0043565">
    <property type="term" value="F:sequence-specific DNA binding"/>
    <property type="evidence" value="ECO:0007669"/>
    <property type="project" value="InterPro"/>
</dbReference>
<protein>
    <recommendedName>
        <fullName evidence="3">Resolvase helix-turn-helix domain protein</fullName>
    </recommendedName>
</protein>
<dbReference type="EMBL" id="LBYB01000009">
    <property type="protein sequence ID" value="KKR41608.1"/>
    <property type="molecule type" value="Genomic_DNA"/>
</dbReference>
<proteinExistence type="predicted"/>
<accession>A0A0G0QNB4</accession>
<dbReference type="SUPFAM" id="SSF48295">
    <property type="entry name" value="TrpR-like"/>
    <property type="match status" value="1"/>
</dbReference>
<sequence>MGYVGKLEEKIKAQALRKKGLSYGKIMQQIHVSKDTISRWCRDIKLTQDQKKKLLENKMFGQKKGSIVAADNKRRARILRTQTIYEEAKKELGDLSKRDRFIAGITLYAGEGNKGDGRAGLANSDPKIIKFMMSWFKEFCEIPLSRFRGAIWIHEGLDVDRAKKYWTKITGIPENQFFKTYIAENKINSRKVRKNIHKYGIFSINFSVSDKQRRIMGWISALMDDRIAHVH</sequence>
<dbReference type="AlphaFoldDB" id="A0A0G0QNB4"/>
<dbReference type="Proteomes" id="UP000034881">
    <property type="component" value="Unassembled WGS sequence"/>
</dbReference>